<dbReference type="PANTHER" id="PTHR43531">
    <property type="entry name" value="PROTEIN ICFG"/>
    <property type="match status" value="1"/>
</dbReference>
<dbReference type="Proteomes" id="UP000030853">
    <property type="component" value="Unassembled WGS sequence"/>
</dbReference>
<dbReference type="InterPro" id="IPR029151">
    <property type="entry name" value="Sensor-like_sf"/>
</dbReference>
<dbReference type="EMBL" id="JTJJ01000042">
    <property type="protein sequence ID" value="KHJ67760.1"/>
    <property type="molecule type" value="Genomic_DNA"/>
</dbReference>
<evidence type="ECO:0000256" key="2">
    <source>
        <dbReference type="ARBA" id="ARBA00022481"/>
    </source>
</evidence>
<dbReference type="RefSeq" id="WP_039331519.1">
    <property type="nucleotide sequence ID" value="NZ_JTJJ01000042.1"/>
</dbReference>
<reference evidence="10 11" key="1">
    <citation type="submission" date="2014-11" db="EMBL/GenBank/DDBJ databases">
        <title>Genome sequencing of Pantoea rodasii ND03.</title>
        <authorList>
            <person name="Muhamad Yunos N.Y."/>
            <person name="Chan K.-G."/>
        </authorList>
    </citation>
    <scope>NUCLEOTIDE SEQUENCE [LARGE SCALE GENOMIC DNA]</scope>
    <source>
        <strain evidence="10 11">ND03</strain>
    </source>
</reference>
<organism evidence="10 11">
    <name type="scientific">Pantoea rodasii</name>
    <dbReference type="NCBI Taxonomy" id="1076549"/>
    <lineage>
        <taxon>Bacteria</taxon>
        <taxon>Pseudomonadati</taxon>
        <taxon>Pseudomonadota</taxon>
        <taxon>Gammaproteobacteria</taxon>
        <taxon>Enterobacterales</taxon>
        <taxon>Erwiniaceae</taxon>
        <taxon>Pantoea</taxon>
    </lineage>
</organism>
<evidence type="ECO:0000256" key="5">
    <source>
        <dbReference type="ARBA" id="ARBA00029447"/>
    </source>
</evidence>
<dbReference type="GO" id="GO:0006935">
    <property type="term" value="P:chemotaxis"/>
    <property type="evidence" value="ECO:0007669"/>
    <property type="project" value="UniProtKB-KW"/>
</dbReference>
<dbReference type="Gene3D" id="3.30.450.20">
    <property type="entry name" value="PAS domain"/>
    <property type="match status" value="1"/>
</dbReference>
<comment type="caution">
    <text evidence="10">The sequence shown here is derived from an EMBL/GenBank/DDBJ whole genome shotgun (WGS) entry which is preliminary data.</text>
</comment>
<dbReference type="CDD" id="cd06225">
    <property type="entry name" value="HAMP"/>
    <property type="match status" value="1"/>
</dbReference>
<dbReference type="PROSITE" id="PS50885">
    <property type="entry name" value="HAMP"/>
    <property type="match status" value="1"/>
</dbReference>
<keyword evidence="7" id="KW-0472">Membrane</keyword>
<dbReference type="Pfam" id="PF00672">
    <property type="entry name" value="HAMP"/>
    <property type="match status" value="1"/>
</dbReference>
<accession>A0A0B1R9I6</accession>
<evidence type="ECO:0000259" key="9">
    <source>
        <dbReference type="PROSITE" id="PS50885"/>
    </source>
</evidence>
<dbReference type="PANTHER" id="PTHR43531:SF14">
    <property type="entry name" value="METHYL-ACCEPTING CHEMOTAXIS PROTEIN I-RELATED"/>
    <property type="match status" value="1"/>
</dbReference>
<evidence type="ECO:0000259" key="8">
    <source>
        <dbReference type="PROSITE" id="PS50111"/>
    </source>
</evidence>
<dbReference type="GO" id="GO:0004888">
    <property type="term" value="F:transmembrane signaling receptor activity"/>
    <property type="evidence" value="ECO:0007669"/>
    <property type="project" value="TreeGrafter"/>
</dbReference>
<dbReference type="SMART" id="SM00283">
    <property type="entry name" value="MA"/>
    <property type="match status" value="1"/>
</dbReference>
<dbReference type="GO" id="GO:0005886">
    <property type="term" value="C:plasma membrane"/>
    <property type="evidence" value="ECO:0007669"/>
    <property type="project" value="TreeGrafter"/>
</dbReference>
<dbReference type="InterPro" id="IPR003660">
    <property type="entry name" value="HAMP_dom"/>
</dbReference>
<evidence type="ECO:0000256" key="6">
    <source>
        <dbReference type="PROSITE-ProRule" id="PRU00284"/>
    </source>
</evidence>
<keyword evidence="3" id="KW-0145">Chemotaxis</keyword>
<evidence type="ECO:0000256" key="7">
    <source>
        <dbReference type="SAM" id="Phobius"/>
    </source>
</evidence>
<feature type="transmembrane region" description="Helical" evidence="7">
    <location>
        <begin position="318"/>
        <end position="337"/>
    </location>
</feature>
<evidence type="ECO:0000256" key="1">
    <source>
        <dbReference type="ARBA" id="ARBA00004370"/>
    </source>
</evidence>
<protein>
    <submittedName>
        <fullName evidence="10">Chemotaxis protein</fullName>
    </submittedName>
</protein>
<dbReference type="GO" id="GO:0007165">
    <property type="term" value="P:signal transduction"/>
    <property type="evidence" value="ECO:0007669"/>
    <property type="project" value="UniProtKB-KW"/>
</dbReference>
<keyword evidence="7" id="KW-1133">Transmembrane helix</keyword>
<dbReference type="AlphaFoldDB" id="A0A0B1R9I6"/>
<feature type="domain" description="HAMP" evidence="9">
    <location>
        <begin position="340"/>
        <end position="392"/>
    </location>
</feature>
<keyword evidence="2" id="KW-0488">Methylation</keyword>
<dbReference type="FunFam" id="1.10.287.950:FF:000001">
    <property type="entry name" value="Methyl-accepting chemotaxis sensory transducer"/>
    <property type="match status" value="1"/>
</dbReference>
<sequence length="643" mass="69426">MKRLSLSAMGLGIKLSVLTSLSVAIVLLTLTLTLSHNAARQLEQLATDDMQNQVLGINEMATMFNATLSEEVANYTKLFQSFLPKRFSRDENARIQVGEFSTPTLRAGLKTLNLDQIAVDDFLERTGAVTTIFVRDGEDYIRVATSLKKEDGNRAVGTKLDRSSTAWRSINQGQVYRGLATLFGHRYITQYQPVQDESGAVIAILFVGVQIDAQYALMRDKVLARHLGDSGSFFVLNGAPGSAQGQYLFDRQAEGKLPRWDTSVQQQLLTQPKGLLSIELEGETKLLAWQQLPGWNWIIAGEVSRASLLAPITQSRNLFIVIGLVLVIAFAVGFMWYSRRAITRPLQQVIHLAEQYAAGNLQAHIDSSRRDEVGQLVAAINGIGDGLEKVVSQVRSAARDINHGTDTIAASSSSISEQIGRQASSVEETSASMEQFGATVAQTAANVRQALALVGEAASTVDQGGATVARSVETMSEIRVASQSIADITHVIESIAFQTNILALNAAVEAARAGEHGKGFAVVAAEVRALAQRSATAAKEIDTLIATSINKVAAGHTLSEQTRDAMQHIVSHIEQVKALMGEINIAAQEQAAGIGQVNLAMNHIGQATHQSSDMITQSETTAHTLNQQGRHLTQLVSLFHLKD</sequence>
<evidence type="ECO:0000256" key="3">
    <source>
        <dbReference type="ARBA" id="ARBA00022500"/>
    </source>
</evidence>
<evidence type="ECO:0000256" key="4">
    <source>
        <dbReference type="ARBA" id="ARBA00023224"/>
    </source>
</evidence>
<dbReference type="Pfam" id="PF00015">
    <property type="entry name" value="MCPsignal"/>
    <property type="match status" value="1"/>
</dbReference>
<comment type="subcellular location">
    <subcellularLocation>
        <location evidence="1">Membrane</location>
    </subcellularLocation>
</comment>
<dbReference type="PROSITE" id="PS50111">
    <property type="entry name" value="CHEMOTAXIS_TRANSDUC_2"/>
    <property type="match status" value="1"/>
</dbReference>
<dbReference type="InterPro" id="IPR004089">
    <property type="entry name" value="MCPsignal_dom"/>
</dbReference>
<dbReference type="SUPFAM" id="SSF58104">
    <property type="entry name" value="Methyl-accepting chemotaxis protein (MCP) signaling domain"/>
    <property type="match status" value="1"/>
</dbReference>
<keyword evidence="4 6" id="KW-0807">Transducer</keyword>
<comment type="similarity">
    <text evidence="5">Belongs to the methyl-accepting chemotaxis (MCP) protein family.</text>
</comment>
<dbReference type="SUPFAM" id="SSF103190">
    <property type="entry name" value="Sensory domain-like"/>
    <property type="match status" value="1"/>
</dbReference>
<proteinExistence type="inferred from homology"/>
<dbReference type="Pfam" id="PF17201">
    <property type="entry name" value="Cache_3-Cache_2"/>
    <property type="match status" value="1"/>
</dbReference>
<dbReference type="InterPro" id="IPR033462">
    <property type="entry name" value="Cache_3-Cache_2"/>
</dbReference>
<gene>
    <name evidence="10" type="ORF">QU24_12465</name>
</gene>
<name>A0A0B1R9I6_9GAMM</name>
<dbReference type="Gene3D" id="1.10.287.950">
    <property type="entry name" value="Methyl-accepting chemotaxis protein"/>
    <property type="match status" value="1"/>
</dbReference>
<feature type="domain" description="Methyl-accepting transducer" evidence="8">
    <location>
        <begin position="397"/>
        <end position="626"/>
    </location>
</feature>
<dbReference type="InterPro" id="IPR051310">
    <property type="entry name" value="MCP_chemotaxis"/>
</dbReference>
<dbReference type="CDD" id="cd11386">
    <property type="entry name" value="MCP_signal"/>
    <property type="match status" value="1"/>
</dbReference>
<evidence type="ECO:0000313" key="11">
    <source>
        <dbReference type="Proteomes" id="UP000030853"/>
    </source>
</evidence>
<keyword evidence="7" id="KW-0812">Transmembrane</keyword>
<dbReference type="SMART" id="SM00304">
    <property type="entry name" value="HAMP"/>
    <property type="match status" value="1"/>
</dbReference>
<evidence type="ECO:0000313" key="10">
    <source>
        <dbReference type="EMBL" id="KHJ67760.1"/>
    </source>
</evidence>